<keyword evidence="4" id="KW-0696">RNA-directed RNA polymerase</keyword>
<dbReference type="GO" id="GO:0031380">
    <property type="term" value="C:nuclear RNA-directed RNA polymerase complex"/>
    <property type="evidence" value="ECO:0007669"/>
    <property type="project" value="TreeGrafter"/>
</dbReference>
<evidence type="ECO:0000313" key="4">
    <source>
        <dbReference type="EMBL" id="KAA6408272.1"/>
    </source>
</evidence>
<name>A0A5M8PI26_9LECA</name>
<keyword evidence="4" id="KW-0808">Transferase</keyword>
<feature type="region of interest" description="Disordered" evidence="1">
    <location>
        <begin position="35"/>
        <end position="175"/>
    </location>
</feature>
<dbReference type="GO" id="GO:0003723">
    <property type="term" value="F:RNA binding"/>
    <property type="evidence" value="ECO:0007669"/>
    <property type="project" value="UniProtKB-KW"/>
</dbReference>
<dbReference type="OrthoDB" id="6513042at2759"/>
<feature type="domain" description="RDRP core" evidence="2">
    <location>
        <begin position="733"/>
        <end position="1304"/>
    </location>
</feature>
<feature type="compositionally biased region" description="Basic and acidic residues" evidence="1">
    <location>
        <begin position="100"/>
        <end position="126"/>
    </location>
</feature>
<feature type="compositionally biased region" description="Polar residues" evidence="1">
    <location>
        <begin position="130"/>
        <end position="148"/>
    </location>
</feature>
<dbReference type="Pfam" id="PF05183">
    <property type="entry name" value="RdRP"/>
    <property type="match status" value="1"/>
</dbReference>
<gene>
    <name evidence="4" type="ORF">FRX48_08014</name>
</gene>
<evidence type="ECO:0000259" key="3">
    <source>
        <dbReference type="Pfam" id="PF26252"/>
    </source>
</evidence>
<feature type="domain" description="RDRP helical" evidence="3">
    <location>
        <begin position="648"/>
        <end position="704"/>
    </location>
</feature>
<dbReference type="PANTHER" id="PTHR23079:SF55">
    <property type="entry name" value="RNA-DIRECTED RNA POLYMERASE"/>
    <property type="match status" value="1"/>
</dbReference>
<feature type="region of interest" description="Disordered" evidence="1">
    <location>
        <begin position="1"/>
        <end position="20"/>
    </location>
</feature>
<dbReference type="CDD" id="cd00590">
    <property type="entry name" value="RRM_SF"/>
    <property type="match status" value="1"/>
</dbReference>
<dbReference type="InterPro" id="IPR007855">
    <property type="entry name" value="RDRP"/>
</dbReference>
<evidence type="ECO:0000259" key="2">
    <source>
        <dbReference type="Pfam" id="PF05183"/>
    </source>
</evidence>
<dbReference type="GO" id="GO:0030422">
    <property type="term" value="P:siRNA processing"/>
    <property type="evidence" value="ECO:0007669"/>
    <property type="project" value="TreeGrafter"/>
</dbReference>
<dbReference type="EMBL" id="VXIT01000014">
    <property type="protein sequence ID" value="KAA6408272.1"/>
    <property type="molecule type" value="Genomic_DNA"/>
</dbReference>
<evidence type="ECO:0000256" key="1">
    <source>
        <dbReference type="SAM" id="MobiDB-lite"/>
    </source>
</evidence>
<dbReference type="InterPro" id="IPR058751">
    <property type="entry name" value="RDRP_helical"/>
</dbReference>
<feature type="region of interest" description="Disordered" evidence="1">
    <location>
        <begin position="265"/>
        <end position="288"/>
    </location>
</feature>
<dbReference type="Proteomes" id="UP000324767">
    <property type="component" value="Unassembled WGS sequence"/>
</dbReference>
<protein>
    <submittedName>
        <fullName evidence="4">RNA-directed RNA polymerase</fullName>
    </submittedName>
</protein>
<organism evidence="4 5">
    <name type="scientific">Lasallia pustulata</name>
    <dbReference type="NCBI Taxonomy" id="136370"/>
    <lineage>
        <taxon>Eukaryota</taxon>
        <taxon>Fungi</taxon>
        <taxon>Dikarya</taxon>
        <taxon>Ascomycota</taxon>
        <taxon>Pezizomycotina</taxon>
        <taxon>Lecanoromycetes</taxon>
        <taxon>OSLEUM clade</taxon>
        <taxon>Umbilicariomycetidae</taxon>
        <taxon>Umbilicariales</taxon>
        <taxon>Umbilicariaceae</taxon>
        <taxon>Lasallia</taxon>
    </lineage>
</organism>
<comment type="caution">
    <text evidence="4">The sequence shown here is derived from an EMBL/GenBank/DDBJ whole genome shotgun (WGS) entry which is preliminary data.</text>
</comment>
<proteinExistence type="predicted"/>
<dbReference type="Pfam" id="PF26252">
    <property type="entry name" value="RdRP_helical"/>
    <property type="match status" value="1"/>
</dbReference>
<dbReference type="InterPro" id="IPR057596">
    <property type="entry name" value="RDRP_core"/>
</dbReference>
<reference evidence="4 5" key="1">
    <citation type="submission" date="2019-09" db="EMBL/GenBank/DDBJ databases">
        <title>The hologenome of the rock-dwelling lichen Lasallia pustulata.</title>
        <authorList>
            <person name="Greshake Tzovaras B."/>
            <person name="Segers F."/>
            <person name="Bicker A."/>
            <person name="Dal Grande F."/>
            <person name="Otte J."/>
            <person name="Hankeln T."/>
            <person name="Schmitt I."/>
            <person name="Ebersberger I."/>
        </authorList>
    </citation>
    <scope>NUCLEOTIDE SEQUENCE [LARGE SCALE GENOMIC DNA]</scope>
    <source>
        <strain evidence="4">A1-1</strain>
    </source>
</reference>
<feature type="region of interest" description="Disordered" evidence="1">
    <location>
        <begin position="189"/>
        <end position="218"/>
    </location>
</feature>
<keyword evidence="4" id="KW-0548">Nucleotidyltransferase</keyword>
<dbReference type="GO" id="GO:0003968">
    <property type="term" value="F:RNA-directed RNA polymerase activity"/>
    <property type="evidence" value="ECO:0007669"/>
    <property type="project" value="UniProtKB-KW"/>
</dbReference>
<dbReference type="PANTHER" id="PTHR23079">
    <property type="entry name" value="RNA-DEPENDENT RNA POLYMERASE"/>
    <property type="match status" value="1"/>
</dbReference>
<sequence>MASSSPIRTSSHMKDGDVGRGVAAVRLPILDLRQPLPQRVRGPGLMPDPEHPEAISSEPPSFTCVPTSGKLASTPRVNLKWKEEQSPIVTKRVATRGTRGRNDPRNKGMKRARERERRGYELERRLKPQRMSQQEQVRVDPRSSTTGEGTPALRGRGQSKFVLSSAEGSADDSHHLPRQLSFTQHHAFISPTQRRTPANGKAITIHGPPSSTGRRSNIFRRPPPQPARATMQQIPSGPVMWRPPPQAAPQPARATMQQIPSGPVMRRPPPQAAPQPARATMQQIPSGPVMRRPDDWTHWLELSVKLTGLPPTVTTRDIWRCLSREGSILTIELYEDNRGNREGRGRVRFSPAPAKPFWQAGPYPLQLSGSAGTTSIRLELEHPKRTFLHPSPAKDQFKYPEIMAMHPESVDFGFMYDAKTMMAMCRVAPTPLLPVTFRLNMLRREIEVQFPLHIQDERMQTPAAGTPPHSSATMGKYNRTETYRFRIPFAQLQTVHETQTEEGHNVLVIAMDNPPNFYRKVNELNTHEDDATYWNVNDSWYRQTDIVYAPSRLRSATLTLKKTRPVIDIGRWITYRFVFDMTKNVNSTYALICKALRDYNVGVLRFPDFRVVTDREPAVWEYIDKPIIRQTGTGNLLDELIVDSVPLLPFPVRYQLEVCISQGCLNEHNLTRDFVNKLMAMDEINARDILEYVANQKSRFYDPMEILDIKIIKGTASRLKIPHYCAYTRSATITPSTVYYNTPTIETTNRVVRQYSEYADRFLRVRFTDEKFQAKTNNEIFTRVKRVMANGITIGDRHFEFLAFGNSQFREHGAYFFAPLPHLSAEGIRRWMGSFREIKVVAKHAARLGQCFSTTRAIHGIKVSLVEITDINRNGYCFTDGVGKISRFLAQLAASELGVINQTGEPPSVFQFRMGGCKGVLAVWPDAKMREIHIRPSQYKFPASHEGLEIIRWSRFTTASLNRQLILVLSALGVPDDVFVVKLKEQLSNLEQAMVDEKMALGLLQRQIDPNQMTLTLASMVLAGFQKTKEPFMASLLQLWRAWSIKYLKEKAKILIEEGAFLLGCVDESGTLKGHFNGVKTPSPEAPIEERINALPEIFVQLSKGPNGRPKVIKGPILLGRNPSLHPGDLRVVLGVDVPALHHLMDVVVMPQTGDRDISSMCSGGDLDGDDYLVMWDKDLLPHEWNHKAMDYTPPQPIELDRDVTTNDITSFFVMYMKNDTLPRIANTHQALADYMEEGVKDQKCLRLAALHSTAVDYVKTGQPARMPSELRCRKWPHFMEKDHKPKEQIYVSKKVLGQLYDQVERVDFVPAFDYPFDARILNAYRLEAKTIEDAAELKKQYDAAMRRIMAQHDIATEFEVWATFVLHHANQSKDYKFHEEMGEISGALKDCFRTACYEKAGSKDFEVMGPFVAAMYKVTQEEMAQAVEECNQTKMVGGQERRVRTMTTKTMPLMSFPWLFHSILGKIANGELLQGTGETVDATAVIQGEPKKMTPKRNRIELGIMDADDTLLTAEGVIHRGEALELFHHGGETSGTQKNVSTTFDMLDDLDTAAPSKAAKSVHNESRVLENPATNETQAVDSNSDRLIDFGADNVVVAGNEALIDFGMDAEETIYPLPSLKLTPSPLSMLAGLDFGGEQLIDVPWPSQATATVSTASHTSPSVDDLLGGVNDMELSSTSADIYPMSISSDTAALDTPQEDEAVLTPSSHSAVASKVEIASGPSPVQTRPSQIGIVSNPLGSPAEELIHIYPDDSRSMEHITHQTANLDLLEGIENLDEWISKQGDVIEEEVVKDAASVDESGSDGEAEIEVRLDIKPSPLRLLAEMVGNDI</sequence>
<feature type="compositionally biased region" description="Polar residues" evidence="1">
    <location>
        <begin position="1"/>
        <end position="10"/>
    </location>
</feature>
<accession>A0A5M8PI26</accession>
<evidence type="ECO:0000313" key="5">
    <source>
        <dbReference type="Proteomes" id="UP000324767"/>
    </source>
</evidence>